<dbReference type="AlphaFoldDB" id="A0A4R6U584"/>
<keyword evidence="4" id="KW-0520">NAD</keyword>
<dbReference type="Pfam" id="PF13241">
    <property type="entry name" value="NAD_binding_7"/>
    <property type="match status" value="1"/>
</dbReference>
<comment type="catalytic activity">
    <reaction evidence="6">
        <text>precorrin-2 + NAD(+) = sirohydrochlorin + NADH + 2 H(+)</text>
        <dbReference type="Rhea" id="RHEA:15613"/>
        <dbReference type="ChEBI" id="CHEBI:15378"/>
        <dbReference type="ChEBI" id="CHEBI:57540"/>
        <dbReference type="ChEBI" id="CHEBI:57945"/>
        <dbReference type="ChEBI" id="CHEBI:58351"/>
        <dbReference type="ChEBI" id="CHEBI:58827"/>
        <dbReference type="EC" id="1.3.1.76"/>
    </reaction>
</comment>
<keyword evidence="8" id="KW-1185">Reference proteome</keyword>
<sequence length="204" mass="22094">MNAFPVMLNLQNKRVAVIGGGSIAERKVRALLPHQPELSVVSPEVTPGLAALHEEGTLVWQKRAFHSSDVLNCFFVVAAAPHSVNEEVARAVHPSTLLNVASDASLGNATIPAFEQAGSLTLALSTNGASPAYAKQLTTAWAAQFTQQDEAYVAFLRTCRQLLKTKDVSAAYKREQLIQLLDPLYKDVRAQEQLLATLHALPDQ</sequence>
<dbReference type="InterPro" id="IPR028161">
    <property type="entry name" value="Met8-like"/>
</dbReference>
<evidence type="ECO:0000313" key="7">
    <source>
        <dbReference type="EMBL" id="TDQ40692.1"/>
    </source>
</evidence>
<dbReference type="NCBIfam" id="TIGR01470">
    <property type="entry name" value="cysG_Nterm"/>
    <property type="match status" value="1"/>
</dbReference>
<dbReference type="UniPathway" id="UPA00262">
    <property type="reaction ID" value="UER00222"/>
</dbReference>
<dbReference type="EC" id="1.3.1.76" evidence="2"/>
<dbReference type="EMBL" id="SNYJ01000005">
    <property type="protein sequence ID" value="TDQ40692.1"/>
    <property type="molecule type" value="Genomic_DNA"/>
</dbReference>
<evidence type="ECO:0000256" key="5">
    <source>
        <dbReference type="ARBA" id="ARBA00023244"/>
    </source>
</evidence>
<reference evidence="7 8" key="1">
    <citation type="submission" date="2019-03" db="EMBL/GenBank/DDBJ databases">
        <title>Genomic Encyclopedia of Type Strains, Phase IV (KMG-IV): sequencing the most valuable type-strain genomes for metagenomic binning, comparative biology and taxonomic classification.</title>
        <authorList>
            <person name="Goeker M."/>
        </authorList>
    </citation>
    <scope>NUCLEOTIDE SEQUENCE [LARGE SCALE GENOMIC DNA]</scope>
    <source>
        <strain evidence="7 8">DSM 28697</strain>
    </source>
</reference>
<evidence type="ECO:0000256" key="3">
    <source>
        <dbReference type="ARBA" id="ARBA00023002"/>
    </source>
</evidence>
<dbReference type="PANTHER" id="PTHR35330">
    <property type="entry name" value="SIROHEME BIOSYNTHESIS PROTEIN MET8"/>
    <property type="match status" value="1"/>
</dbReference>
<comment type="caution">
    <text evidence="7">The sequence shown here is derived from an EMBL/GenBank/DDBJ whole genome shotgun (WGS) entry which is preliminary data.</text>
</comment>
<dbReference type="SUPFAM" id="SSF51735">
    <property type="entry name" value="NAD(P)-binding Rossmann-fold domains"/>
    <property type="match status" value="1"/>
</dbReference>
<comment type="pathway">
    <text evidence="1">Porphyrin-containing compound metabolism; siroheme biosynthesis; sirohydrochlorin from precorrin-2: step 1/1.</text>
</comment>
<dbReference type="Proteomes" id="UP000295632">
    <property type="component" value="Unassembled WGS sequence"/>
</dbReference>
<dbReference type="Gene3D" id="3.40.50.720">
    <property type="entry name" value="NAD(P)-binding Rossmann-like Domain"/>
    <property type="match status" value="1"/>
</dbReference>
<keyword evidence="5" id="KW-0627">Porphyrin biosynthesis</keyword>
<dbReference type="InterPro" id="IPR042518">
    <property type="entry name" value="SirC_C"/>
</dbReference>
<dbReference type="SUPFAM" id="SSF75615">
    <property type="entry name" value="Siroheme synthase middle domains-like"/>
    <property type="match status" value="1"/>
</dbReference>
<keyword evidence="3" id="KW-0560">Oxidoreductase</keyword>
<evidence type="ECO:0000256" key="6">
    <source>
        <dbReference type="ARBA" id="ARBA00047561"/>
    </source>
</evidence>
<evidence type="ECO:0000313" key="8">
    <source>
        <dbReference type="Proteomes" id="UP000295632"/>
    </source>
</evidence>
<evidence type="ECO:0000256" key="2">
    <source>
        <dbReference type="ARBA" id="ARBA00012400"/>
    </source>
</evidence>
<protein>
    <recommendedName>
        <fullName evidence="2">precorrin-2 dehydrogenase</fullName>
        <ecNumber evidence="2">1.3.1.76</ecNumber>
    </recommendedName>
</protein>
<dbReference type="Gene3D" id="1.10.8.610">
    <property type="entry name" value="SirC, precorrin-2 dehydrogenase, C-terminal helical domain-like"/>
    <property type="match status" value="1"/>
</dbReference>
<dbReference type="InterPro" id="IPR036291">
    <property type="entry name" value="NAD(P)-bd_dom_sf"/>
</dbReference>
<proteinExistence type="predicted"/>
<accession>A0A4R6U584</accession>
<dbReference type="OrthoDB" id="9773765at2"/>
<dbReference type="GO" id="GO:0019354">
    <property type="term" value="P:siroheme biosynthetic process"/>
    <property type="evidence" value="ECO:0007669"/>
    <property type="project" value="UniProtKB-UniPathway"/>
</dbReference>
<dbReference type="InterPro" id="IPR006367">
    <property type="entry name" value="Sirohaem_synthase_N"/>
</dbReference>
<dbReference type="Pfam" id="PF22440">
    <property type="entry name" value="SirC_C"/>
    <property type="match status" value="1"/>
</dbReference>
<gene>
    <name evidence="7" type="ORF">EV213_10533</name>
</gene>
<evidence type="ECO:0000256" key="4">
    <source>
        <dbReference type="ARBA" id="ARBA00023027"/>
    </source>
</evidence>
<evidence type="ECO:0000256" key="1">
    <source>
        <dbReference type="ARBA" id="ARBA00005010"/>
    </source>
</evidence>
<dbReference type="GO" id="GO:0043115">
    <property type="term" value="F:precorrin-2 dehydrogenase activity"/>
    <property type="evidence" value="ECO:0007669"/>
    <property type="project" value="UniProtKB-EC"/>
</dbReference>
<dbReference type="RefSeq" id="WP_133579897.1">
    <property type="nucleotide sequence ID" value="NZ_SNYJ01000005.1"/>
</dbReference>
<dbReference type="GO" id="GO:0004325">
    <property type="term" value="F:ferrochelatase activity"/>
    <property type="evidence" value="ECO:0007669"/>
    <property type="project" value="InterPro"/>
</dbReference>
<organism evidence="7 8">
    <name type="scientific">Aureibacillus halotolerans</name>
    <dbReference type="NCBI Taxonomy" id="1508390"/>
    <lineage>
        <taxon>Bacteria</taxon>
        <taxon>Bacillati</taxon>
        <taxon>Bacillota</taxon>
        <taxon>Bacilli</taxon>
        <taxon>Bacillales</taxon>
        <taxon>Bacillaceae</taxon>
        <taxon>Aureibacillus</taxon>
    </lineage>
</organism>
<name>A0A4R6U584_9BACI</name>
<dbReference type="PANTHER" id="PTHR35330:SF1">
    <property type="entry name" value="SIROHEME BIOSYNTHESIS PROTEIN MET8"/>
    <property type="match status" value="1"/>
</dbReference>